<dbReference type="InterPro" id="IPR050902">
    <property type="entry name" value="ABC_Transporter_SBP"/>
</dbReference>
<dbReference type="PANTHER" id="PTHR30535:SF34">
    <property type="entry name" value="MOLYBDATE-BINDING PROTEIN MOLA"/>
    <property type="match status" value="1"/>
</dbReference>
<gene>
    <name evidence="4" type="ORF">P9850_15730</name>
    <name evidence="3" type="ORF">PNH38_15930</name>
</gene>
<protein>
    <submittedName>
        <fullName evidence="4">Cobalamin-binding protein</fullName>
    </submittedName>
</protein>
<dbReference type="Proteomes" id="UP001339962">
    <property type="component" value="Unassembled WGS sequence"/>
</dbReference>
<keyword evidence="5" id="KW-1185">Reference proteome</keyword>
<dbReference type="InterPro" id="IPR002491">
    <property type="entry name" value="ABC_transptr_periplasmic_BD"/>
</dbReference>
<accession>A0ABD5IZH5</accession>
<evidence type="ECO:0000313" key="5">
    <source>
        <dbReference type="Proteomes" id="UP001213979"/>
    </source>
</evidence>
<evidence type="ECO:0000313" key="6">
    <source>
        <dbReference type="Proteomes" id="UP001339962"/>
    </source>
</evidence>
<dbReference type="PANTHER" id="PTHR30535">
    <property type="entry name" value="VITAMIN B12-BINDING PROTEIN"/>
    <property type="match status" value="1"/>
</dbReference>
<dbReference type="EMBL" id="JARTLI010000040">
    <property type="protein sequence ID" value="MED5053248.1"/>
    <property type="molecule type" value="Genomic_DNA"/>
</dbReference>
<reference evidence="3 5" key="1">
    <citation type="submission" date="2023-01" db="EMBL/GenBank/DDBJ databases">
        <title>Genome-based reclassification of Anoxybacillus geothermalis as a later heterotypic synonym of Anoxybacillus rupiensis.</title>
        <authorList>
            <person name="Inan Bektas K."/>
            <person name="Canakci S."/>
            <person name="Belduz A.A."/>
            <person name="Guler H.H."/>
        </authorList>
    </citation>
    <scope>NUCLEOTIDE SEQUENCE [LARGE SCALE GENOMIC DNA]</scope>
    <source>
        <strain evidence="3 5">DSM 17127</strain>
    </source>
</reference>
<dbReference type="Gene3D" id="3.40.50.1980">
    <property type="entry name" value="Nitrogenase molybdenum iron protein domain"/>
    <property type="match status" value="2"/>
</dbReference>
<sequence length="276" mass="31264">MRIISICPSNTELLAYLGGLENLIAVDDYSDWPRAVHSLPKVGPDLKIDMDAVEAMNPDLVLASLSVPGMERNIAELQKRRIPYIVFQPNSLNDIASDLLLLGEAMHKKEQAQKIVTRYQAFIHHYKQLAKKIETPTSLYWEWWPKPVFTPGGANWLTEISVLAGGTNVFADIEAANIQTDWNEVKKRNPEHICLVWVGVRTEKIDPTIVNKRPGWSEIQAVKAGRISVLEESLFCRPSPRLLLGLKKLAALLHPDIFPEYDHIDPLLHEKRQSHC</sequence>
<dbReference type="Pfam" id="PF01497">
    <property type="entry name" value="Peripla_BP_2"/>
    <property type="match status" value="1"/>
</dbReference>
<feature type="domain" description="Fe/B12 periplasmic-binding" evidence="2">
    <location>
        <begin position="2"/>
        <end position="257"/>
    </location>
</feature>
<dbReference type="EMBL" id="JAQOTG010000021">
    <property type="protein sequence ID" value="MDE8565343.1"/>
    <property type="molecule type" value="Genomic_DNA"/>
</dbReference>
<dbReference type="CDD" id="cd01144">
    <property type="entry name" value="BtuF"/>
    <property type="match status" value="1"/>
</dbReference>
<evidence type="ECO:0000259" key="2">
    <source>
        <dbReference type="PROSITE" id="PS50983"/>
    </source>
</evidence>
<evidence type="ECO:0000313" key="4">
    <source>
        <dbReference type="EMBL" id="MED5053248.1"/>
    </source>
</evidence>
<dbReference type="Proteomes" id="UP001213979">
    <property type="component" value="Unassembled WGS sequence"/>
</dbReference>
<name>A0ABD5IZH5_9BACL</name>
<organism evidence="4 6">
    <name type="scientific">Anoxybacteroides rupiense</name>
    <dbReference type="NCBI Taxonomy" id="311460"/>
    <lineage>
        <taxon>Bacteria</taxon>
        <taxon>Bacillati</taxon>
        <taxon>Bacillota</taxon>
        <taxon>Bacilli</taxon>
        <taxon>Bacillales</taxon>
        <taxon>Anoxybacillaceae</taxon>
        <taxon>Anoxybacteroides</taxon>
    </lineage>
</organism>
<dbReference type="AlphaFoldDB" id="A0ABD5IZH5"/>
<dbReference type="RefSeq" id="WP_080862628.1">
    <property type="nucleotide sequence ID" value="NZ_JAGUQN010000027.1"/>
</dbReference>
<dbReference type="PROSITE" id="PS50983">
    <property type="entry name" value="FE_B12_PBP"/>
    <property type="match status" value="1"/>
</dbReference>
<comment type="caution">
    <text evidence="4">The sequence shown here is derived from an EMBL/GenBank/DDBJ whole genome shotgun (WGS) entry which is preliminary data.</text>
</comment>
<dbReference type="SUPFAM" id="SSF53807">
    <property type="entry name" value="Helical backbone' metal receptor"/>
    <property type="match status" value="1"/>
</dbReference>
<evidence type="ECO:0000256" key="1">
    <source>
        <dbReference type="ARBA" id="ARBA00008814"/>
    </source>
</evidence>
<reference evidence="4 6" key="2">
    <citation type="submission" date="2023-03" db="EMBL/GenBank/DDBJ databases">
        <title>Bacillus Genome Sequencing.</title>
        <authorList>
            <person name="Dunlap C."/>
        </authorList>
    </citation>
    <scope>NUCLEOTIDE SEQUENCE [LARGE SCALE GENOMIC DNA]</scope>
    <source>
        <strain evidence="4 6">NRS-38</strain>
    </source>
</reference>
<comment type="similarity">
    <text evidence="1">Belongs to the bacterial solute-binding protein 8 family.</text>
</comment>
<proteinExistence type="inferred from homology"/>
<evidence type="ECO:0000313" key="3">
    <source>
        <dbReference type="EMBL" id="MDE8565343.1"/>
    </source>
</evidence>